<dbReference type="EMBL" id="JMTK01000002">
    <property type="protein sequence ID" value="KJZ81708.1"/>
    <property type="molecule type" value="Genomic_DNA"/>
</dbReference>
<name>A0A0F4VJN8_9HYPH</name>
<reference evidence="1 2" key="1">
    <citation type="journal article" date="2015" name="Phytopathology">
        <title>Genomes of Candidatus Liberibacter solanacearum haplotype A from New Zealand and the USA suggest significant genome plasticity in the species.</title>
        <authorList>
            <person name="Thompson S.M."/>
            <person name="Johnson C.P."/>
            <person name="Lu A.Y."/>
            <person name="Frampton R.A."/>
            <person name="Sullivan K.L."/>
            <person name="Fiers M.W."/>
            <person name="Crowhurst R.N."/>
            <person name="Pitman A.R."/>
            <person name="Scott I."/>
            <person name="Gudmestad N.C."/>
            <person name="Smith G.R."/>
        </authorList>
    </citation>
    <scope>NUCLEOTIDE SEQUENCE [LARGE SCALE GENOMIC DNA]</scope>
    <source>
        <strain evidence="1 2">LsoNZ1</strain>
    </source>
</reference>
<keyword evidence="2" id="KW-1185">Reference proteome</keyword>
<gene>
    <name evidence="1" type="ORF">DJ66_0430</name>
</gene>
<organism evidence="1 2">
    <name type="scientific">Candidatus Liberibacter solanacearum</name>
    <dbReference type="NCBI Taxonomy" id="556287"/>
    <lineage>
        <taxon>Bacteria</taxon>
        <taxon>Pseudomonadati</taxon>
        <taxon>Pseudomonadota</taxon>
        <taxon>Alphaproteobacteria</taxon>
        <taxon>Hyphomicrobiales</taxon>
        <taxon>Rhizobiaceae</taxon>
        <taxon>Liberibacter</taxon>
    </lineage>
</organism>
<dbReference type="Proteomes" id="UP000033731">
    <property type="component" value="Unassembled WGS sequence"/>
</dbReference>
<accession>A0A0F4VJN8</accession>
<sequence>MDKKSCQLLFLSPRSDTLVLISRQMARTTALYQREELFS</sequence>
<proteinExistence type="predicted"/>
<comment type="caution">
    <text evidence="1">The sequence shown here is derived from an EMBL/GenBank/DDBJ whole genome shotgun (WGS) entry which is preliminary data.</text>
</comment>
<evidence type="ECO:0000313" key="2">
    <source>
        <dbReference type="Proteomes" id="UP000033731"/>
    </source>
</evidence>
<protein>
    <submittedName>
        <fullName evidence="1">Uncharacterized protein</fullName>
    </submittedName>
</protein>
<dbReference type="AlphaFoldDB" id="A0A0F4VJN8"/>
<evidence type="ECO:0000313" key="1">
    <source>
        <dbReference type="EMBL" id="KJZ81708.1"/>
    </source>
</evidence>
<dbReference type="PATRIC" id="fig|556287.9.peg.453"/>